<sequence length="252" mass="28522">MKIIAISNQKGGVAKTTTCLNLAAYISKKKKVLLIDCDKQANLTKNLGMEGAKTSINDLFLKRKFDVVNVRKNLDLIPSSVDFVGIDLLIQGELARESILKKALDRLESNYDFVFIDCPPDMNLVTVNALTASNYVIIPVQATQFSMDGVNIMIDFIGGIRESINPKLNLLGILVTHFDKRLKISKSIEQDFKDNNWEMALFKTRIRRNTAIENSQHKDYRMTIFEYDNQSKGALDYSNLAKEILKLIKNLN</sequence>
<proteinExistence type="predicted"/>
<dbReference type="EMBL" id="VRUR01000001">
    <property type="protein sequence ID" value="TXN37732.1"/>
    <property type="molecule type" value="Genomic_DNA"/>
</dbReference>
<dbReference type="AlphaFoldDB" id="A0A5C8V7P6"/>
<dbReference type="Proteomes" id="UP000321456">
    <property type="component" value="Unassembled WGS sequence"/>
</dbReference>
<dbReference type="Gene3D" id="3.40.50.300">
    <property type="entry name" value="P-loop containing nucleotide triphosphate hydrolases"/>
    <property type="match status" value="1"/>
</dbReference>
<dbReference type="CDD" id="cd02042">
    <property type="entry name" value="ParAB_family"/>
    <property type="match status" value="1"/>
</dbReference>
<name>A0A5C8V7P6_9FLAO</name>
<protein>
    <submittedName>
        <fullName evidence="2">ParA family protein</fullName>
    </submittedName>
</protein>
<dbReference type="InterPro" id="IPR050678">
    <property type="entry name" value="DNA_Partitioning_ATPase"/>
</dbReference>
<evidence type="ECO:0000313" key="2">
    <source>
        <dbReference type="EMBL" id="TXN37732.1"/>
    </source>
</evidence>
<evidence type="ECO:0000313" key="3">
    <source>
        <dbReference type="Proteomes" id="UP000321456"/>
    </source>
</evidence>
<dbReference type="SUPFAM" id="SSF52540">
    <property type="entry name" value="P-loop containing nucleoside triphosphate hydrolases"/>
    <property type="match status" value="1"/>
</dbReference>
<comment type="caution">
    <text evidence="2">The sequence shown here is derived from an EMBL/GenBank/DDBJ whole genome shotgun (WGS) entry which is preliminary data.</text>
</comment>
<feature type="domain" description="AAA" evidence="1">
    <location>
        <begin position="1"/>
        <end position="169"/>
    </location>
</feature>
<dbReference type="Pfam" id="PF13614">
    <property type="entry name" value="AAA_31"/>
    <property type="match status" value="1"/>
</dbReference>
<dbReference type="RefSeq" id="WP_147741947.1">
    <property type="nucleotide sequence ID" value="NZ_VRUR01000001.1"/>
</dbReference>
<dbReference type="FunFam" id="3.40.50.300:FF:000285">
    <property type="entry name" value="Sporulation initiation inhibitor Soj"/>
    <property type="match status" value="1"/>
</dbReference>
<keyword evidence="3" id="KW-1185">Reference proteome</keyword>
<organism evidence="2 3">
    <name type="scientific">Flagellimonas hymeniacidonis</name>
    <dbReference type="NCBI Taxonomy" id="2603628"/>
    <lineage>
        <taxon>Bacteria</taxon>
        <taxon>Pseudomonadati</taxon>
        <taxon>Bacteroidota</taxon>
        <taxon>Flavobacteriia</taxon>
        <taxon>Flavobacteriales</taxon>
        <taxon>Flavobacteriaceae</taxon>
        <taxon>Flagellimonas</taxon>
    </lineage>
</organism>
<accession>A0A5C8V7P6</accession>
<gene>
    <name evidence="2" type="ORF">FVB32_05435</name>
</gene>
<dbReference type="InterPro" id="IPR025669">
    <property type="entry name" value="AAA_dom"/>
</dbReference>
<dbReference type="PANTHER" id="PTHR13696">
    <property type="entry name" value="P-LOOP CONTAINING NUCLEOSIDE TRIPHOSPHATE HYDROLASE"/>
    <property type="match status" value="1"/>
</dbReference>
<dbReference type="PIRSF" id="PIRSF009320">
    <property type="entry name" value="Nuc_binding_HP_1000"/>
    <property type="match status" value="1"/>
</dbReference>
<reference evidence="2 3" key="1">
    <citation type="submission" date="2019-08" db="EMBL/GenBank/DDBJ databases">
        <title>Professor.</title>
        <authorList>
            <person name="Park J.S."/>
        </authorList>
    </citation>
    <scope>NUCLEOTIDE SEQUENCE [LARGE SCALE GENOMIC DNA]</scope>
    <source>
        <strain evidence="2 3">176CP5-101</strain>
    </source>
</reference>
<evidence type="ECO:0000259" key="1">
    <source>
        <dbReference type="Pfam" id="PF13614"/>
    </source>
</evidence>
<dbReference type="InterPro" id="IPR027417">
    <property type="entry name" value="P-loop_NTPase"/>
</dbReference>
<dbReference type="PANTHER" id="PTHR13696:SF99">
    <property type="entry name" value="COBYRINIC ACID AC-DIAMIDE SYNTHASE"/>
    <property type="match status" value="1"/>
</dbReference>